<evidence type="ECO:0000256" key="3">
    <source>
        <dbReference type="ARBA" id="ARBA00022617"/>
    </source>
</evidence>
<evidence type="ECO:0000256" key="7">
    <source>
        <dbReference type="ARBA" id="ARBA00023004"/>
    </source>
</evidence>
<dbReference type="GO" id="GO:0009055">
    <property type="term" value="F:electron transfer activity"/>
    <property type="evidence" value="ECO:0007669"/>
    <property type="project" value="InterPro"/>
</dbReference>
<keyword evidence="10" id="KW-0812">Transmembrane</keyword>
<keyword evidence="10" id="KW-0472">Membrane</keyword>
<protein>
    <submittedName>
        <fullName evidence="12">Cytochrome c553</fullName>
    </submittedName>
</protein>
<dbReference type="PANTHER" id="PTHR33751">
    <property type="entry name" value="CBB3-TYPE CYTOCHROME C OXIDASE SUBUNIT FIXP"/>
    <property type="match status" value="1"/>
</dbReference>
<keyword evidence="7 9" id="KW-0408">Iron</keyword>
<dbReference type="AlphaFoldDB" id="A0Y8G2"/>
<dbReference type="GO" id="GO:0020037">
    <property type="term" value="F:heme binding"/>
    <property type="evidence" value="ECO:0007669"/>
    <property type="project" value="InterPro"/>
</dbReference>
<comment type="subcellular location">
    <subcellularLocation>
        <location evidence="1">Periplasm</location>
    </subcellularLocation>
</comment>
<evidence type="ECO:0000256" key="5">
    <source>
        <dbReference type="ARBA" id="ARBA00022764"/>
    </source>
</evidence>
<comment type="PTM">
    <text evidence="8">Binds 2 heme c groups covalently per subunit.</text>
</comment>
<evidence type="ECO:0000256" key="1">
    <source>
        <dbReference type="ARBA" id="ARBA00004418"/>
    </source>
</evidence>
<dbReference type="PROSITE" id="PS51007">
    <property type="entry name" value="CYTC"/>
    <property type="match status" value="2"/>
</dbReference>
<proteinExistence type="predicted"/>
<dbReference type="GO" id="GO:0005506">
    <property type="term" value="F:iron ion binding"/>
    <property type="evidence" value="ECO:0007669"/>
    <property type="project" value="InterPro"/>
</dbReference>
<evidence type="ECO:0000256" key="6">
    <source>
        <dbReference type="ARBA" id="ARBA00022982"/>
    </source>
</evidence>
<feature type="binding site" description="axial binding residue" evidence="9">
    <location>
        <position position="144"/>
    </location>
    <ligand>
        <name>heme c</name>
        <dbReference type="ChEBI" id="CHEBI:61717"/>
        <label>2</label>
    </ligand>
    <ligandPart>
        <name>Fe</name>
        <dbReference type="ChEBI" id="CHEBI:18248"/>
    </ligandPart>
</feature>
<feature type="transmembrane region" description="Helical" evidence="10">
    <location>
        <begin position="6"/>
        <end position="22"/>
    </location>
</feature>
<dbReference type="PIRSF" id="PIRSF000005">
    <property type="entry name" value="Cytochrome_c4"/>
    <property type="match status" value="1"/>
</dbReference>
<dbReference type="eggNOG" id="COG2863">
    <property type="taxonomic scope" value="Bacteria"/>
</dbReference>
<evidence type="ECO:0000256" key="10">
    <source>
        <dbReference type="SAM" id="Phobius"/>
    </source>
</evidence>
<keyword evidence="3 8" id="KW-0349">Heme</keyword>
<feature type="binding site" description="covalent" evidence="8">
    <location>
        <position position="38"/>
    </location>
    <ligand>
        <name>heme c</name>
        <dbReference type="ChEBI" id="CHEBI:61717"/>
        <label>1</label>
    </ligand>
</feature>
<dbReference type="Gene3D" id="1.10.760.10">
    <property type="entry name" value="Cytochrome c-like domain"/>
    <property type="match status" value="2"/>
</dbReference>
<evidence type="ECO:0000256" key="2">
    <source>
        <dbReference type="ARBA" id="ARBA00022448"/>
    </source>
</evidence>
<evidence type="ECO:0000256" key="8">
    <source>
        <dbReference type="PIRSR" id="PIRSR000005-1"/>
    </source>
</evidence>
<evidence type="ECO:0000313" key="13">
    <source>
        <dbReference type="Proteomes" id="UP000004931"/>
    </source>
</evidence>
<evidence type="ECO:0000259" key="11">
    <source>
        <dbReference type="PROSITE" id="PS51007"/>
    </source>
</evidence>
<reference evidence="12 13" key="1">
    <citation type="journal article" date="2010" name="J. Bacteriol.">
        <title>Genome sequence of the oligotrophic marine Gammaproteobacterium HTCC2143, isolated from the Oregon Coast.</title>
        <authorList>
            <person name="Oh H.M."/>
            <person name="Kang I."/>
            <person name="Ferriera S."/>
            <person name="Giovannoni S.J."/>
            <person name="Cho J.C."/>
        </authorList>
    </citation>
    <scope>NUCLEOTIDE SEQUENCE [LARGE SCALE GENOMIC DNA]</scope>
    <source>
        <strain evidence="12 13">HTCC2143</strain>
    </source>
</reference>
<keyword evidence="2" id="KW-0813">Transport</keyword>
<name>A0Y8G2_9GAMM</name>
<feature type="binding site" description="covalent" evidence="8">
    <location>
        <position position="41"/>
    </location>
    <ligand>
        <name>heme c</name>
        <dbReference type="ChEBI" id="CHEBI:61717"/>
        <label>1</label>
    </ligand>
</feature>
<dbReference type="SUPFAM" id="SSF46626">
    <property type="entry name" value="Cytochrome c"/>
    <property type="match status" value="2"/>
</dbReference>
<gene>
    <name evidence="12" type="ORF">GP2143_14211</name>
</gene>
<sequence length="206" mass="22453">MDRNSSIYIGFMVGLFCINAELQAGMIDKDGMEPWEVCGMCHSLDGVSKMPKFPKLAGQKAAYLTLQLADFRHERRTNDNGQMASIVTEINPLDIESIVGYFSGLPRPAPESIIEEGVEKAGHQTGKLLFEEGRPGVDACSSCHNLVHPTAPFLQAQHADYIRKQLNDFKQGHRVGSRAAVMTGIAGLLSGDEIDAVADYLQSSGR</sequence>
<feature type="binding site" description="covalent" evidence="8">
    <location>
        <position position="143"/>
    </location>
    <ligand>
        <name>heme c</name>
        <dbReference type="ChEBI" id="CHEBI:61717"/>
        <label>2</label>
    </ligand>
</feature>
<organism evidence="12 13">
    <name type="scientific">marine gamma proteobacterium HTCC2143</name>
    <dbReference type="NCBI Taxonomy" id="247633"/>
    <lineage>
        <taxon>Bacteria</taxon>
        <taxon>Pseudomonadati</taxon>
        <taxon>Pseudomonadota</taxon>
        <taxon>Gammaproteobacteria</taxon>
        <taxon>Cellvibrionales</taxon>
        <taxon>Spongiibacteraceae</taxon>
        <taxon>BD1-7 clade</taxon>
    </lineage>
</organism>
<feature type="binding site" description="axial binding residue" evidence="9">
    <location>
        <position position="182"/>
    </location>
    <ligand>
        <name>heme c</name>
        <dbReference type="ChEBI" id="CHEBI:61717"/>
        <label>2</label>
    </ligand>
    <ligandPart>
        <name>Fe</name>
        <dbReference type="ChEBI" id="CHEBI:18248"/>
    </ligandPart>
</feature>
<evidence type="ECO:0000256" key="9">
    <source>
        <dbReference type="PIRSR" id="PIRSR000005-2"/>
    </source>
</evidence>
<dbReference type="InterPro" id="IPR036909">
    <property type="entry name" value="Cyt_c-like_dom_sf"/>
</dbReference>
<dbReference type="GO" id="GO:0042597">
    <property type="term" value="C:periplasmic space"/>
    <property type="evidence" value="ECO:0007669"/>
    <property type="project" value="UniProtKB-SubCell"/>
</dbReference>
<feature type="binding site" description="axial binding residue" evidence="9">
    <location>
        <position position="83"/>
    </location>
    <ligand>
        <name>heme c</name>
        <dbReference type="ChEBI" id="CHEBI:61717"/>
        <label>1</label>
    </ligand>
    <ligandPart>
        <name>Fe</name>
        <dbReference type="ChEBI" id="CHEBI:18248"/>
    </ligandPart>
</feature>
<keyword evidence="5" id="KW-0574">Periplasm</keyword>
<dbReference type="InterPro" id="IPR050597">
    <property type="entry name" value="Cytochrome_c_Oxidase_Subunit"/>
</dbReference>
<keyword evidence="13" id="KW-1185">Reference proteome</keyword>
<feature type="binding site" description="covalent" evidence="8">
    <location>
        <position position="140"/>
    </location>
    <ligand>
        <name>heme c</name>
        <dbReference type="ChEBI" id="CHEBI:61717"/>
        <label>2</label>
    </ligand>
</feature>
<accession>A0Y8G2</accession>
<dbReference type="PANTHER" id="PTHR33751:SF9">
    <property type="entry name" value="CYTOCHROME C4"/>
    <property type="match status" value="1"/>
</dbReference>
<dbReference type="EMBL" id="AAVT01000001">
    <property type="protein sequence ID" value="EAW32416.1"/>
    <property type="molecule type" value="Genomic_DNA"/>
</dbReference>
<comment type="caution">
    <text evidence="12">The sequence shown here is derived from an EMBL/GenBank/DDBJ whole genome shotgun (WGS) entry which is preliminary data.</text>
</comment>
<dbReference type="OrthoDB" id="9796421at2"/>
<dbReference type="InterPro" id="IPR024167">
    <property type="entry name" value="Cytochrome_c4-like"/>
</dbReference>
<keyword evidence="6" id="KW-0249">Electron transport</keyword>
<feature type="domain" description="Cytochrome c" evidence="11">
    <location>
        <begin position="20"/>
        <end position="106"/>
    </location>
</feature>
<keyword evidence="4 9" id="KW-0479">Metal-binding</keyword>
<dbReference type="Proteomes" id="UP000004931">
    <property type="component" value="Unassembled WGS sequence"/>
</dbReference>
<evidence type="ECO:0000313" key="12">
    <source>
        <dbReference type="EMBL" id="EAW32416.1"/>
    </source>
</evidence>
<dbReference type="InterPro" id="IPR009056">
    <property type="entry name" value="Cyt_c-like_dom"/>
</dbReference>
<feature type="domain" description="Cytochrome c" evidence="11">
    <location>
        <begin position="121"/>
        <end position="205"/>
    </location>
</feature>
<dbReference type="STRING" id="247633.GP2143_14211"/>
<feature type="binding site" description="axial binding residue" evidence="9">
    <location>
        <position position="42"/>
    </location>
    <ligand>
        <name>heme c</name>
        <dbReference type="ChEBI" id="CHEBI:61717"/>
        <label>1</label>
    </ligand>
    <ligandPart>
        <name>Fe</name>
        <dbReference type="ChEBI" id="CHEBI:18248"/>
    </ligandPart>
</feature>
<keyword evidence="10" id="KW-1133">Transmembrane helix</keyword>
<evidence type="ECO:0000256" key="4">
    <source>
        <dbReference type="ARBA" id="ARBA00022723"/>
    </source>
</evidence>